<proteinExistence type="predicted"/>
<keyword evidence="1" id="KW-0472">Membrane</keyword>
<gene>
    <name evidence="2" type="ORF">GU90_07940</name>
</gene>
<dbReference type="RefSeq" id="WP_029722682.1">
    <property type="nucleotide sequence ID" value="NZ_JNVU01000018.1"/>
</dbReference>
<dbReference type="OrthoDB" id="3681581at2"/>
<evidence type="ECO:0000313" key="2">
    <source>
        <dbReference type="EMBL" id="KEI44817.1"/>
    </source>
</evidence>
<comment type="caution">
    <text evidence="2">The sequence shown here is derived from an EMBL/GenBank/DDBJ whole genome shotgun (WGS) entry which is preliminary data.</text>
</comment>
<evidence type="ECO:0000313" key="3">
    <source>
        <dbReference type="Proteomes" id="UP000031419"/>
    </source>
</evidence>
<feature type="transmembrane region" description="Helical" evidence="1">
    <location>
        <begin position="17"/>
        <end position="37"/>
    </location>
</feature>
<organism evidence="2 3">
    <name type="scientific">Saccharopolyspora rectivirgula</name>
    <dbReference type="NCBI Taxonomy" id="28042"/>
    <lineage>
        <taxon>Bacteria</taxon>
        <taxon>Bacillati</taxon>
        <taxon>Actinomycetota</taxon>
        <taxon>Actinomycetes</taxon>
        <taxon>Pseudonocardiales</taxon>
        <taxon>Pseudonocardiaceae</taxon>
        <taxon>Saccharopolyspora</taxon>
    </lineage>
</organism>
<dbReference type="EMBL" id="JNVU01000018">
    <property type="protein sequence ID" value="KEI44817.1"/>
    <property type="molecule type" value="Genomic_DNA"/>
</dbReference>
<dbReference type="AlphaFoldDB" id="A0A073B0J7"/>
<keyword evidence="1" id="KW-1133">Transmembrane helix</keyword>
<name>A0A073B0J7_9PSEU</name>
<dbReference type="Proteomes" id="UP000031419">
    <property type="component" value="Unassembled WGS sequence"/>
</dbReference>
<evidence type="ECO:0000256" key="1">
    <source>
        <dbReference type="SAM" id="Phobius"/>
    </source>
</evidence>
<accession>A0A073B0J7</accession>
<reference evidence="2 3" key="1">
    <citation type="submission" date="2014-06" db="EMBL/GenBank/DDBJ databases">
        <title>Saccharopolyspora rectivirgula DSM-43113 Genome sequencing.</title>
        <authorList>
            <person name="Barrera C."/>
            <person name="Millon L."/>
            <person name="Rognon B."/>
            <person name="Zaugg C."/>
            <person name="Monod M."/>
        </authorList>
    </citation>
    <scope>NUCLEOTIDE SEQUENCE [LARGE SCALE GENOMIC DNA]</scope>
    <source>
        <strain evidence="2 3">DSM 43113</strain>
    </source>
</reference>
<dbReference type="STRING" id="28042.GU90_07940"/>
<keyword evidence="3" id="KW-1185">Reference proteome</keyword>
<protein>
    <submittedName>
        <fullName evidence="2">Uncharacterized protein</fullName>
    </submittedName>
</protein>
<keyword evidence="1" id="KW-0812">Transmembrane</keyword>
<feature type="transmembrane region" description="Helical" evidence="1">
    <location>
        <begin position="142"/>
        <end position="162"/>
    </location>
</feature>
<dbReference type="eggNOG" id="ENOG5032H46">
    <property type="taxonomic scope" value="Bacteria"/>
</dbReference>
<sequence>MVSAANDAAKQKKPPRVLRWIVALVLLWVITLGYYVIASEILFWSRLFGKGEVAADPVVQVELERGQPFGLGGPIGEYTTCQVVPENGEARELVAASSSSSSRRSSRLPRPEPAWFSGRAEIRCTGPTTVLLPERYDETETYVMSGLLGASGLMVLVVVVQLTRRVWFDTGRG</sequence>